<dbReference type="PANTHER" id="PTHR46801">
    <property type="entry name" value="OS06G0309200 PROTEIN"/>
    <property type="match status" value="1"/>
</dbReference>
<proteinExistence type="predicted"/>
<comment type="caution">
    <text evidence="2">The sequence shown here is derived from an EMBL/GenBank/DDBJ whole genome shotgun (WGS) entry which is preliminary data.</text>
</comment>
<dbReference type="InterPro" id="IPR001124">
    <property type="entry name" value="Lipid-bd_serum_glycop_C"/>
</dbReference>
<gene>
    <name evidence="2" type="ORF">NCGR_LOCUS60918</name>
</gene>
<dbReference type="Pfam" id="PF02886">
    <property type="entry name" value="LBP_BPI_CETP_C"/>
    <property type="match status" value="1"/>
</dbReference>
<dbReference type="Proteomes" id="UP000604825">
    <property type="component" value="Unassembled WGS sequence"/>
</dbReference>
<evidence type="ECO:0000259" key="1">
    <source>
        <dbReference type="SMART" id="SM00329"/>
    </source>
</evidence>
<dbReference type="OrthoDB" id="10255543at2759"/>
<dbReference type="SUPFAM" id="SSF55394">
    <property type="entry name" value="Bactericidal permeability-increasing protein, BPI"/>
    <property type="match status" value="2"/>
</dbReference>
<dbReference type="InterPro" id="IPR045897">
    <property type="entry name" value="BPI/LBP_pln"/>
</dbReference>
<evidence type="ECO:0000313" key="3">
    <source>
        <dbReference type="Proteomes" id="UP000604825"/>
    </source>
</evidence>
<dbReference type="InterPro" id="IPR017943">
    <property type="entry name" value="Bactericidal_perm-incr_a/b_dom"/>
</dbReference>
<dbReference type="EMBL" id="CAJGYO010000018">
    <property type="protein sequence ID" value="CAD6336820.1"/>
    <property type="molecule type" value="Genomic_DNA"/>
</dbReference>
<dbReference type="Pfam" id="PF01273">
    <property type="entry name" value="LBP_BPI_CETP"/>
    <property type="match status" value="1"/>
</dbReference>
<organism evidence="2 3">
    <name type="scientific">Miscanthus lutarioriparius</name>
    <dbReference type="NCBI Taxonomy" id="422564"/>
    <lineage>
        <taxon>Eukaryota</taxon>
        <taxon>Viridiplantae</taxon>
        <taxon>Streptophyta</taxon>
        <taxon>Embryophyta</taxon>
        <taxon>Tracheophyta</taxon>
        <taxon>Spermatophyta</taxon>
        <taxon>Magnoliopsida</taxon>
        <taxon>Liliopsida</taxon>
        <taxon>Poales</taxon>
        <taxon>Poaceae</taxon>
        <taxon>PACMAD clade</taxon>
        <taxon>Panicoideae</taxon>
        <taxon>Andropogonodae</taxon>
        <taxon>Andropogoneae</taxon>
        <taxon>Saccharinae</taxon>
        <taxon>Miscanthus</taxon>
    </lineage>
</organism>
<dbReference type="PANTHER" id="PTHR46801:SF2">
    <property type="entry name" value="LIPOPOLYSACCHARIDE-BINDING PROTEIN"/>
    <property type="match status" value="1"/>
</dbReference>
<evidence type="ECO:0000313" key="2">
    <source>
        <dbReference type="EMBL" id="CAD6336820.1"/>
    </source>
</evidence>
<protein>
    <recommendedName>
        <fullName evidence="1">Lipid-binding serum glycoprotein C-terminal domain-containing protein</fullName>
    </recommendedName>
</protein>
<dbReference type="SMART" id="SM00329">
    <property type="entry name" value="BPI2"/>
    <property type="match status" value="1"/>
</dbReference>
<accession>A0A811S5R7</accession>
<dbReference type="Gene3D" id="3.15.20.10">
    <property type="entry name" value="Bactericidal permeability-increasing protein, domain 2"/>
    <property type="match status" value="1"/>
</dbReference>
<dbReference type="AlphaFoldDB" id="A0A811S5R7"/>
<name>A0A811S5R7_9POAL</name>
<dbReference type="GO" id="GO:0008289">
    <property type="term" value="F:lipid binding"/>
    <property type="evidence" value="ECO:0007669"/>
    <property type="project" value="InterPro"/>
</dbReference>
<feature type="domain" description="Lipid-binding serum glycoprotein C-terminal" evidence="1">
    <location>
        <begin position="94"/>
        <end position="281"/>
    </location>
</feature>
<dbReference type="Gene3D" id="3.15.10.10">
    <property type="entry name" value="Bactericidal permeability-increasing protein, domain 1"/>
    <property type="match status" value="1"/>
</dbReference>
<reference evidence="2" key="1">
    <citation type="submission" date="2020-10" db="EMBL/GenBank/DDBJ databases">
        <authorList>
            <person name="Han B."/>
            <person name="Lu T."/>
            <person name="Zhao Q."/>
            <person name="Huang X."/>
            <person name="Zhao Y."/>
        </authorList>
    </citation>
    <scope>NUCLEOTIDE SEQUENCE</scope>
</reference>
<dbReference type="InterPro" id="IPR017942">
    <property type="entry name" value="Lipid-bd_serum_glycop_N"/>
</dbReference>
<keyword evidence="3" id="KW-1185">Reference proteome</keyword>
<sequence>MVIKNNNGSLALSASQCGCYVKDLVISLDGGASWFYQGFINAFEDHIKAAVEKAIPENIIEGAGKLDSFLQGLPRTISLDDVAAFNMTFINDPHYGNSSIEFDINGLAGSMHWVVDKVPDQSLLNTANWKFIIPRLYWNYPNDDMLLNISMASSPVIRITSEKIEATINADMVIDVVDGKEIVPVACISVIVSASGVVDASGNKVYGRVGLDNFSLALKWSKIGNFHMSLIQGVIRVFLNTVCMPYLNSWLGNGFILPVFHGFTLQDVYVLTSAEQLTLCSDVTFNASSLASLSHM</sequence>